<name>A0A410Q9C6_9FIRM</name>
<reference evidence="3" key="1">
    <citation type="submission" date="2019-01" db="EMBL/GenBank/DDBJ databases">
        <title>Draft genomes of a novel of Sporanaerobacter strains.</title>
        <authorList>
            <person name="Ma S."/>
        </authorList>
    </citation>
    <scope>NUCLEOTIDE SEQUENCE [LARGE SCALE GENOMIC DNA]</scope>
    <source>
        <strain evidence="3">NJN-17</strain>
    </source>
</reference>
<dbReference type="RefSeq" id="WP_114218280.1">
    <property type="nucleotide sequence ID" value="NZ_CP035282.1"/>
</dbReference>
<dbReference type="AlphaFoldDB" id="A0A410Q9C6"/>
<accession>A0A410Q9C6</accession>
<proteinExistence type="predicted"/>
<feature type="coiled-coil region" evidence="1">
    <location>
        <begin position="14"/>
        <end position="90"/>
    </location>
</feature>
<evidence type="ECO:0000313" key="3">
    <source>
        <dbReference type="Proteomes" id="UP000287969"/>
    </source>
</evidence>
<evidence type="ECO:0000313" key="2">
    <source>
        <dbReference type="EMBL" id="QAT60593.1"/>
    </source>
</evidence>
<dbReference type="EMBL" id="CP035282">
    <property type="protein sequence ID" value="QAT60593.1"/>
    <property type="molecule type" value="Genomic_DNA"/>
</dbReference>
<protein>
    <submittedName>
        <fullName evidence="2">Uncharacterized protein</fullName>
    </submittedName>
</protein>
<gene>
    <name evidence="2" type="ORF">EQM13_02880</name>
</gene>
<evidence type="ECO:0000256" key="1">
    <source>
        <dbReference type="SAM" id="Coils"/>
    </source>
</evidence>
<dbReference type="OrthoDB" id="1707630at2"/>
<organism evidence="2 3">
    <name type="scientific">Acidilutibacter cellobiosedens</name>
    <dbReference type="NCBI Taxonomy" id="2507161"/>
    <lineage>
        <taxon>Bacteria</taxon>
        <taxon>Bacillati</taxon>
        <taxon>Bacillota</taxon>
        <taxon>Tissierellia</taxon>
        <taxon>Tissierellales</taxon>
        <taxon>Acidilutibacteraceae</taxon>
        <taxon>Acidilutibacter</taxon>
    </lineage>
</organism>
<keyword evidence="3" id="KW-1185">Reference proteome</keyword>
<dbReference type="Proteomes" id="UP000287969">
    <property type="component" value="Chromosome"/>
</dbReference>
<keyword evidence="1" id="KW-0175">Coiled coil</keyword>
<sequence length="135" mass="16109">MTNEEFQKIVLQELKSLREGQNSLEERQKNLEESQKDLIEGQKTLLEGQIRLEERQTKLEERQMKLEERQGNLEEEIKDIKKDLKAVIDQTADLTEFREEANKKLDFLIEDNRSIHEILGEHEISIRTLRRRPVV</sequence>
<dbReference type="KEGG" id="spoa:EQM13_02880"/>